<comment type="caution">
    <text evidence="4">The sequence shown here is derived from an EMBL/GenBank/DDBJ whole genome shotgun (WGS) entry which is preliminary data.</text>
</comment>
<gene>
    <name evidence="4" type="ORF">D477_018184</name>
</gene>
<dbReference type="Pfam" id="PF00296">
    <property type="entry name" value="Bac_luciferase"/>
    <property type="match status" value="1"/>
</dbReference>
<evidence type="ECO:0000256" key="1">
    <source>
        <dbReference type="ARBA" id="ARBA00023002"/>
    </source>
</evidence>
<dbReference type="SUPFAM" id="SSF51679">
    <property type="entry name" value="Bacterial luciferase-like"/>
    <property type="match status" value="1"/>
</dbReference>
<dbReference type="PANTHER" id="PTHR30137">
    <property type="entry name" value="LUCIFERASE-LIKE MONOOXYGENASE"/>
    <property type="match status" value="1"/>
</dbReference>
<dbReference type="RefSeq" id="WP_005272779.1">
    <property type="nucleotide sequence ID" value="NZ_ANPE02000229.1"/>
</dbReference>
<dbReference type="InterPro" id="IPR036661">
    <property type="entry name" value="Luciferase-like_sf"/>
</dbReference>
<evidence type="ECO:0000259" key="3">
    <source>
        <dbReference type="Pfam" id="PF00296"/>
    </source>
</evidence>
<reference evidence="4 5" key="1">
    <citation type="journal article" date="2013" name="Genome Announc.">
        <title>Draft Genome Sequence of Arthrobacter crystallopoietes Strain BAB-32, Revealing Genes for Bioremediation.</title>
        <authorList>
            <person name="Joshi M.N."/>
            <person name="Pandit A.S."/>
            <person name="Sharma A."/>
            <person name="Pandya R.V."/>
            <person name="Desai S.M."/>
            <person name="Saxena A.K."/>
            <person name="Bagatharia S.B."/>
        </authorList>
    </citation>
    <scope>NUCLEOTIDE SEQUENCE [LARGE SCALE GENOMIC DNA]</scope>
    <source>
        <strain evidence="4 5">BAB-32</strain>
    </source>
</reference>
<dbReference type="EMBL" id="ANPE02000229">
    <property type="protein sequence ID" value="EMY32809.1"/>
    <property type="molecule type" value="Genomic_DNA"/>
</dbReference>
<evidence type="ECO:0000313" key="5">
    <source>
        <dbReference type="Proteomes" id="UP000010729"/>
    </source>
</evidence>
<keyword evidence="2" id="KW-0503">Monooxygenase</keyword>
<dbReference type="AlphaFoldDB" id="N1UYG9"/>
<keyword evidence="1" id="KW-0560">Oxidoreductase</keyword>
<evidence type="ECO:0000313" key="4">
    <source>
        <dbReference type="EMBL" id="EMY32809.1"/>
    </source>
</evidence>
<feature type="domain" description="Luciferase-like" evidence="3">
    <location>
        <begin position="18"/>
        <end position="320"/>
    </location>
</feature>
<dbReference type="Gene3D" id="3.20.20.30">
    <property type="entry name" value="Luciferase-like domain"/>
    <property type="match status" value="1"/>
</dbReference>
<evidence type="ECO:0000256" key="2">
    <source>
        <dbReference type="ARBA" id="ARBA00023033"/>
    </source>
</evidence>
<organism evidence="4 5">
    <name type="scientific">Arthrobacter crystallopoietes BAB-32</name>
    <dbReference type="NCBI Taxonomy" id="1246476"/>
    <lineage>
        <taxon>Bacteria</taxon>
        <taxon>Bacillati</taxon>
        <taxon>Actinomycetota</taxon>
        <taxon>Actinomycetes</taxon>
        <taxon>Micrococcales</taxon>
        <taxon>Micrococcaceae</taxon>
        <taxon>Crystallibacter</taxon>
    </lineage>
</organism>
<dbReference type="GO" id="GO:0016705">
    <property type="term" value="F:oxidoreductase activity, acting on paired donors, with incorporation or reduction of molecular oxygen"/>
    <property type="evidence" value="ECO:0007669"/>
    <property type="project" value="InterPro"/>
</dbReference>
<dbReference type="GO" id="GO:0005829">
    <property type="term" value="C:cytosol"/>
    <property type="evidence" value="ECO:0007669"/>
    <property type="project" value="TreeGrafter"/>
</dbReference>
<name>N1UYG9_9MICC</name>
<dbReference type="InterPro" id="IPR050766">
    <property type="entry name" value="Bact_Lucif_Oxidored"/>
</dbReference>
<sequence>MDEASTNDDDSNLGADVDFGIFTFGELSRNLTTGEALSPHQRLKELIELAKLADQAGIGFIGLGEHHRRDFAISAPEVVLAAIARETKNLRLATAVTVLSTQDPVRLFEQFATLDLISDGRAEIIAGRGAFTESYPLFGYELADYDGLFEEKLQLLLAAREQEQLTWRGTHHHSIDGMDIAPRPLQQKLPVWVGVGGTPASFERAGRLGLPLYIALLSGPQHFARLVDYYRESAAAHGHDPQQLPIGTGGHFFAAPTSQQARDTFYPYYRAYFEQNMPRPTGHFPRETFESWAGPGGGLLAGSPQEIIDKLMVQYQTFGHDRYMAQIGLGGLPFAETAKSIELLATEIMPVVQKETHTARRP</sequence>
<dbReference type="PANTHER" id="PTHR30137:SF8">
    <property type="entry name" value="BLR5498 PROTEIN"/>
    <property type="match status" value="1"/>
</dbReference>
<proteinExistence type="predicted"/>
<dbReference type="InterPro" id="IPR011251">
    <property type="entry name" value="Luciferase-like_dom"/>
</dbReference>
<accession>N1UYG9</accession>
<keyword evidence="5" id="KW-1185">Reference proteome</keyword>
<protein>
    <submittedName>
        <fullName evidence="4">N5,N10-methylenetetrahydromethanopterin reductase</fullName>
    </submittedName>
</protein>
<dbReference type="GO" id="GO:0004497">
    <property type="term" value="F:monooxygenase activity"/>
    <property type="evidence" value="ECO:0007669"/>
    <property type="project" value="UniProtKB-KW"/>
</dbReference>
<dbReference type="Proteomes" id="UP000010729">
    <property type="component" value="Unassembled WGS sequence"/>
</dbReference>